<evidence type="ECO:0000256" key="1">
    <source>
        <dbReference type="ARBA" id="ARBA00007164"/>
    </source>
</evidence>
<comment type="similarity">
    <text evidence="1 9">Belongs to the peptidase S11 family.</text>
</comment>
<feature type="active site" description="Acyl-ester intermediate" evidence="7">
    <location>
        <position position="83"/>
    </location>
</feature>
<evidence type="ECO:0000313" key="11">
    <source>
        <dbReference type="EMBL" id="SMC82002.1"/>
    </source>
</evidence>
<sequence length="296" mass="31542">MRSLDALRSLFRRPLALLVALVLLAGCQSTTLTADGLMQPSRPIAAAAFGEVERRGHSALVIDYQSGRTLFADQADELRYPASLTKLMTLYLVFEQLKSGRLSKDDQLLVSENAASKPPSKLGVEAGETIPVGLAIQALATKSANDVATIVAENLAGSEGAFAASMTAKARSLGMNRTRFANASGLPDPGQISTARDMAILARALMSRFPEYLPIFAVPSYEYRGKTYRATNKLLGKVAGVDGLKTGYINDAGSHLVATVKRGGRRLIVVVLGGKSGRERDEEVTALIERFAGPGF</sequence>
<evidence type="ECO:0000256" key="6">
    <source>
        <dbReference type="ARBA" id="ARBA00023316"/>
    </source>
</evidence>
<dbReference type="AlphaFoldDB" id="A0A1W2CAV9"/>
<evidence type="ECO:0000256" key="2">
    <source>
        <dbReference type="ARBA" id="ARBA00022729"/>
    </source>
</evidence>
<reference evidence="11 12" key="1">
    <citation type="submission" date="2017-04" db="EMBL/GenBank/DDBJ databases">
        <authorList>
            <person name="Afonso C.L."/>
            <person name="Miller P.J."/>
            <person name="Scott M.A."/>
            <person name="Spackman E."/>
            <person name="Goraichik I."/>
            <person name="Dimitrov K.M."/>
            <person name="Suarez D.L."/>
            <person name="Swayne D.E."/>
        </authorList>
    </citation>
    <scope>NUCLEOTIDE SEQUENCE [LARGE SCALE GENOMIC DNA]</scope>
    <source>
        <strain evidence="11 12">CGMCC 1.10972</strain>
    </source>
</reference>
<evidence type="ECO:0000259" key="10">
    <source>
        <dbReference type="Pfam" id="PF00768"/>
    </source>
</evidence>
<gene>
    <name evidence="11" type="ORF">SAMN06297251_10973</name>
</gene>
<evidence type="ECO:0000256" key="9">
    <source>
        <dbReference type="RuleBase" id="RU004016"/>
    </source>
</evidence>
<dbReference type="STRING" id="937218.SAMN06297251_10973"/>
<dbReference type="Pfam" id="PF00768">
    <property type="entry name" value="Peptidase_S11"/>
    <property type="match status" value="1"/>
</dbReference>
<dbReference type="GO" id="GO:0009002">
    <property type="term" value="F:serine-type D-Ala-D-Ala carboxypeptidase activity"/>
    <property type="evidence" value="ECO:0007669"/>
    <property type="project" value="InterPro"/>
</dbReference>
<keyword evidence="5" id="KW-0573">Peptidoglycan synthesis</keyword>
<dbReference type="GO" id="GO:0008360">
    <property type="term" value="P:regulation of cell shape"/>
    <property type="evidence" value="ECO:0007669"/>
    <property type="project" value="UniProtKB-KW"/>
</dbReference>
<dbReference type="PANTHER" id="PTHR21581">
    <property type="entry name" value="D-ALANYL-D-ALANINE CARBOXYPEPTIDASE"/>
    <property type="match status" value="1"/>
</dbReference>
<dbReference type="InterPro" id="IPR001967">
    <property type="entry name" value="Peptidase_S11_N"/>
</dbReference>
<feature type="active site" evidence="7">
    <location>
        <position position="143"/>
    </location>
</feature>
<keyword evidence="11" id="KW-0645">Protease</keyword>
<dbReference type="GO" id="GO:0006508">
    <property type="term" value="P:proteolysis"/>
    <property type="evidence" value="ECO:0007669"/>
    <property type="project" value="InterPro"/>
</dbReference>
<evidence type="ECO:0000256" key="8">
    <source>
        <dbReference type="PIRSR" id="PIRSR618044-2"/>
    </source>
</evidence>
<feature type="domain" description="Peptidase S11 D-alanyl-D-alanine carboxypeptidase A N-terminal" evidence="10">
    <location>
        <begin position="53"/>
        <end position="275"/>
    </location>
</feature>
<dbReference type="GO" id="GO:0009252">
    <property type="term" value="P:peptidoglycan biosynthetic process"/>
    <property type="evidence" value="ECO:0007669"/>
    <property type="project" value="UniProtKB-KW"/>
</dbReference>
<organism evidence="11 12">
    <name type="scientific">Fulvimarina manganoxydans</name>
    <dbReference type="NCBI Taxonomy" id="937218"/>
    <lineage>
        <taxon>Bacteria</taxon>
        <taxon>Pseudomonadati</taxon>
        <taxon>Pseudomonadota</taxon>
        <taxon>Alphaproteobacteria</taxon>
        <taxon>Hyphomicrobiales</taxon>
        <taxon>Aurantimonadaceae</taxon>
        <taxon>Fulvimarina</taxon>
    </lineage>
</organism>
<keyword evidence="3" id="KW-0378">Hydrolase</keyword>
<evidence type="ECO:0000256" key="7">
    <source>
        <dbReference type="PIRSR" id="PIRSR618044-1"/>
    </source>
</evidence>
<dbReference type="PROSITE" id="PS51257">
    <property type="entry name" value="PROKAR_LIPOPROTEIN"/>
    <property type="match status" value="1"/>
</dbReference>
<proteinExistence type="inferred from homology"/>
<dbReference type="OrthoDB" id="7912889at2"/>
<evidence type="ECO:0000256" key="5">
    <source>
        <dbReference type="ARBA" id="ARBA00022984"/>
    </source>
</evidence>
<keyword evidence="4" id="KW-0133">Cell shape</keyword>
<dbReference type="InterPro" id="IPR012338">
    <property type="entry name" value="Beta-lactam/transpept-like"/>
</dbReference>
<name>A0A1W2CAV9_9HYPH</name>
<feature type="binding site" evidence="8">
    <location>
        <position position="245"/>
    </location>
    <ligand>
        <name>substrate</name>
    </ligand>
</feature>
<evidence type="ECO:0000256" key="4">
    <source>
        <dbReference type="ARBA" id="ARBA00022960"/>
    </source>
</evidence>
<dbReference type="PANTHER" id="PTHR21581:SF6">
    <property type="entry name" value="TRAFFICKING PROTEIN PARTICLE COMPLEX SUBUNIT 12"/>
    <property type="match status" value="1"/>
</dbReference>
<keyword evidence="11" id="KW-0121">Carboxypeptidase</keyword>
<dbReference type="InterPro" id="IPR018044">
    <property type="entry name" value="Peptidase_S11"/>
</dbReference>
<protein>
    <submittedName>
        <fullName evidence="11">D-alanyl-D-alanine carboxypeptidase</fullName>
    </submittedName>
</protein>
<dbReference type="PRINTS" id="PR00725">
    <property type="entry name" value="DADACBPTASE1"/>
</dbReference>
<feature type="active site" description="Proton acceptor" evidence="7">
    <location>
        <position position="86"/>
    </location>
</feature>
<keyword evidence="12" id="KW-1185">Reference proteome</keyword>
<dbReference type="SUPFAM" id="SSF56601">
    <property type="entry name" value="beta-lactamase/transpeptidase-like"/>
    <property type="match status" value="1"/>
</dbReference>
<dbReference type="RefSeq" id="WP_084410234.1">
    <property type="nucleotide sequence ID" value="NZ_FWXR01000009.1"/>
</dbReference>
<evidence type="ECO:0000313" key="12">
    <source>
        <dbReference type="Proteomes" id="UP000192656"/>
    </source>
</evidence>
<dbReference type="Gene3D" id="3.40.710.10">
    <property type="entry name" value="DD-peptidase/beta-lactamase superfamily"/>
    <property type="match status" value="1"/>
</dbReference>
<dbReference type="EMBL" id="FWXR01000009">
    <property type="protein sequence ID" value="SMC82002.1"/>
    <property type="molecule type" value="Genomic_DNA"/>
</dbReference>
<dbReference type="GO" id="GO:0071555">
    <property type="term" value="P:cell wall organization"/>
    <property type="evidence" value="ECO:0007669"/>
    <property type="project" value="UniProtKB-KW"/>
</dbReference>
<keyword evidence="2" id="KW-0732">Signal</keyword>
<dbReference type="Proteomes" id="UP000192656">
    <property type="component" value="Unassembled WGS sequence"/>
</dbReference>
<accession>A0A1W2CAV9</accession>
<evidence type="ECO:0000256" key="3">
    <source>
        <dbReference type="ARBA" id="ARBA00022801"/>
    </source>
</evidence>
<keyword evidence="6" id="KW-0961">Cell wall biogenesis/degradation</keyword>